<gene>
    <name evidence="3" type="ORF">DL89DRAFT_121711</name>
</gene>
<evidence type="ECO:0000313" key="3">
    <source>
        <dbReference type="EMBL" id="ORX71217.1"/>
    </source>
</evidence>
<evidence type="ECO:0000313" key="4">
    <source>
        <dbReference type="Proteomes" id="UP000193922"/>
    </source>
</evidence>
<dbReference type="SUPFAM" id="SSF52833">
    <property type="entry name" value="Thioredoxin-like"/>
    <property type="match status" value="1"/>
</dbReference>
<dbReference type="STRING" id="61395.A0A1Y1WCE8"/>
<dbReference type="InterPro" id="IPR036249">
    <property type="entry name" value="Thioredoxin-like_sf"/>
</dbReference>
<dbReference type="OrthoDB" id="414243at2759"/>
<dbReference type="EMBL" id="MCFD01000004">
    <property type="protein sequence ID" value="ORX71217.1"/>
    <property type="molecule type" value="Genomic_DNA"/>
</dbReference>
<feature type="domain" description="GST C-terminal" evidence="2">
    <location>
        <begin position="92"/>
        <end position="227"/>
    </location>
</feature>
<evidence type="ECO:0008006" key="5">
    <source>
        <dbReference type="Google" id="ProtNLM"/>
    </source>
</evidence>
<keyword evidence="4" id="KW-1185">Reference proteome</keyword>
<organism evidence="3 4">
    <name type="scientific">Linderina pennispora</name>
    <dbReference type="NCBI Taxonomy" id="61395"/>
    <lineage>
        <taxon>Eukaryota</taxon>
        <taxon>Fungi</taxon>
        <taxon>Fungi incertae sedis</taxon>
        <taxon>Zoopagomycota</taxon>
        <taxon>Kickxellomycotina</taxon>
        <taxon>Kickxellomycetes</taxon>
        <taxon>Kickxellales</taxon>
        <taxon>Kickxellaceae</taxon>
        <taxon>Linderina</taxon>
    </lineage>
</organism>
<dbReference type="InterPro" id="IPR010987">
    <property type="entry name" value="Glutathione-S-Trfase_C-like"/>
</dbReference>
<dbReference type="SFLD" id="SFLDS00019">
    <property type="entry name" value="Glutathione_Transferase_(cytos"/>
    <property type="match status" value="1"/>
</dbReference>
<dbReference type="InterPro" id="IPR004046">
    <property type="entry name" value="GST_C"/>
</dbReference>
<proteinExistence type="predicted"/>
<dbReference type="PROSITE" id="PS50404">
    <property type="entry name" value="GST_NTER"/>
    <property type="match status" value="1"/>
</dbReference>
<dbReference type="Gene3D" id="1.20.1050.10">
    <property type="match status" value="1"/>
</dbReference>
<dbReference type="PANTHER" id="PTHR11571">
    <property type="entry name" value="GLUTATHIONE S-TRANSFERASE"/>
    <property type="match status" value="1"/>
</dbReference>
<dbReference type="CDD" id="cd03039">
    <property type="entry name" value="GST_N_Sigma_like"/>
    <property type="match status" value="1"/>
</dbReference>
<comment type="caution">
    <text evidence="3">The sequence shown here is derived from an EMBL/GenBank/DDBJ whole genome shotgun (WGS) entry which is preliminary data.</text>
</comment>
<dbReference type="Gene3D" id="3.40.30.10">
    <property type="entry name" value="Glutaredoxin"/>
    <property type="match status" value="1"/>
</dbReference>
<evidence type="ECO:0000259" key="2">
    <source>
        <dbReference type="PROSITE" id="PS50405"/>
    </source>
</evidence>
<evidence type="ECO:0000259" key="1">
    <source>
        <dbReference type="PROSITE" id="PS50404"/>
    </source>
</evidence>
<dbReference type="InterPro" id="IPR040079">
    <property type="entry name" value="Glutathione_S-Trfase"/>
</dbReference>
<dbReference type="RefSeq" id="XP_040744732.1">
    <property type="nucleotide sequence ID" value="XM_040883215.1"/>
</dbReference>
<name>A0A1Y1WCE8_9FUNG</name>
<feature type="domain" description="GST N-terminal" evidence="1">
    <location>
        <begin position="10"/>
        <end position="90"/>
    </location>
</feature>
<accession>A0A1Y1WCE8</accession>
<dbReference type="GO" id="GO:0006749">
    <property type="term" value="P:glutathione metabolic process"/>
    <property type="evidence" value="ECO:0007669"/>
    <property type="project" value="TreeGrafter"/>
</dbReference>
<reference evidence="3 4" key="1">
    <citation type="submission" date="2016-07" db="EMBL/GenBank/DDBJ databases">
        <title>Pervasive Adenine N6-methylation of Active Genes in Fungi.</title>
        <authorList>
            <consortium name="DOE Joint Genome Institute"/>
            <person name="Mondo S.J."/>
            <person name="Dannebaum R.O."/>
            <person name="Kuo R.C."/>
            <person name="Labutti K."/>
            <person name="Haridas S."/>
            <person name="Kuo A."/>
            <person name="Salamov A."/>
            <person name="Ahrendt S.R."/>
            <person name="Lipzen A."/>
            <person name="Sullivan W."/>
            <person name="Andreopoulos W.B."/>
            <person name="Clum A."/>
            <person name="Lindquist E."/>
            <person name="Daum C."/>
            <person name="Ramamoorthy G.K."/>
            <person name="Gryganskyi A."/>
            <person name="Culley D."/>
            <person name="Magnuson J.K."/>
            <person name="James T.Y."/>
            <person name="O'Malley M.A."/>
            <person name="Stajich J.E."/>
            <person name="Spatafora J.W."/>
            <person name="Visel A."/>
            <person name="Grigoriev I.V."/>
        </authorList>
    </citation>
    <scope>NUCLEOTIDE SEQUENCE [LARGE SCALE GENOMIC DNA]</scope>
    <source>
        <strain evidence="3 4">ATCC 12442</strain>
    </source>
</reference>
<sequence length="228" mass="26010">MTLTTDNNGTSYVLRYFDVQGYGETIRMLLTFLKVDWCEELPDWPEEKENQPFGHLPVLVEKNANGEVTFVLSESQAIERYLARKYCLMPTDLQQAARQEQLRDQLIGVLKYHFEYCKATGARKEILVDKYTEDASKLAAVHAQALRDNGNNGHYIGDKTSYIDIAAYAFFKFFRSEGPRALEKKLKLFEPENAPEIAKLNATIEADEDLAPYFASSANSTRPTTLFK</sequence>
<dbReference type="InterPro" id="IPR036282">
    <property type="entry name" value="Glutathione-S-Trfase_C_sf"/>
</dbReference>
<dbReference type="PROSITE" id="PS50405">
    <property type="entry name" value="GST_CTER"/>
    <property type="match status" value="1"/>
</dbReference>
<dbReference type="Pfam" id="PF14497">
    <property type="entry name" value="GST_C_3"/>
    <property type="match status" value="1"/>
</dbReference>
<dbReference type="AlphaFoldDB" id="A0A1Y1WCE8"/>
<dbReference type="GeneID" id="63799863"/>
<dbReference type="Proteomes" id="UP000193922">
    <property type="component" value="Unassembled WGS sequence"/>
</dbReference>
<dbReference type="GO" id="GO:0004364">
    <property type="term" value="F:glutathione transferase activity"/>
    <property type="evidence" value="ECO:0007669"/>
    <property type="project" value="TreeGrafter"/>
</dbReference>
<dbReference type="SUPFAM" id="SSF47616">
    <property type="entry name" value="GST C-terminal domain-like"/>
    <property type="match status" value="1"/>
</dbReference>
<protein>
    <recommendedName>
        <fullName evidence="5">Glutathione S-transferase</fullName>
    </recommendedName>
</protein>
<dbReference type="InterPro" id="IPR004045">
    <property type="entry name" value="Glutathione_S-Trfase_N"/>
</dbReference>
<dbReference type="InterPro" id="IPR050213">
    <property type="entry name" value="GST_superfamily"/>
</dbReference>